<evidence type="ECO:0000256" key="2">
    <source>
        <dbReference type="SAM" id="MobiDB-lite"/>
    </source>
</evidence>
<keyword evidence="4" id="KW-1185">Reference proteome</keyword>
<reference evidence="3 4" key="1">
    <citation type="journal article" date="2021" name="BMC Genomics">
        <title>Telomere-to-telomere genome assembly of asparaginase-producing Trichoderma simmonsii.</title>
        <authorList>
            <person name="Chung D."/>
            <person name="Kwon Y.M."/>
            <person name="Yang Y."/>
        </authorList>
    </citation>
    <scope>NUCLEOTIDE SEQUENCE [LARGE SCALE GENOMIC DNA]</scope>
    <source>
        <strain evidence="3 4">GH-Sj1</strain>
    </source>
</reference>
<feature type="compositionally biased region" description="Acidic residues" evidence="2">
    <location>
        <begin position="1"/>
        <end position="10"/>
    </location>
</feature>
<evidence type="ECO:0000256" key="1">
    <source>
        <dbReference type="SAM" id="Coils"/>
    </source>
</evidence>
<dbReference type="AlphaFoldDB" id="A0A8G0PE68"/>
<feature type="region of interest" description="Disordered" evidence="2">
    <location>
        <begin position="1"/>
        <end position="70"/>
    </location>
</feature>
<keyword evidence="1" id="KW-0175">Coiled coil</keyword>
<name>A0A8G0PE68_9HYPO</name>
<evidence type="ECO:0000313" key="4">
    <source>
        <dbReference type="Proteomes" id="UP000826661"/>
    </source>
</evidence>
<accession>A0A8G0PE68</accession>
<feature type="coiled-coil region" evidence="1">
    <location>
        <begin position="95"/>
        <end position="122"/>
    </location>
</feature>
<gene>
    <name evidence="3" type="ORF">H0G86_003192</name>
</gene>
<dbReference type="Proteomes" id="UP000826661">
    <property type="component" value="Chromosome II"/>
</dbReference>
<evidence type="ECO:0000313" key="3">
    <source>
        <dbReference type="EMBL" id="QYS95924.1"/>
    </source>
</evidence>
<feature type="compositionally biased region" description="Acidic residues" evidence="2">
    <location>
        <begin position="50"/>
        <end position="70"/>
    </location>
</feature>
<proteinExistence type="predicted"/>
<sequence>MNDTSDDDDDHLSTINLTPSEADTGASDEYGFSHDEDDDPPNAPAAANAADDDPSGVPEDEDEYSLTDSDAEGAHAFRHAAPEYRWRFNRVHLKSRERKRAIEQLNARIIQLEARNRQLEDRITWPDRIGSESWETIYKLSCLEGNASPKLTKLHPDLNLRRPTNRELQADLLQDDPSEHQRPRPFDMLAGKTPGGNVLRGKLPTKIPDEVQFQILRHFFDFRGKVVHAISRLDPHHPLDEAPMNRNQRPSYLHRLHVGRTPVSIQFAPDPNVFLAPLLVCKRWHFWGSHIFYGQNTFAFSSLGE</sequence>
<dbReference type="EMBL" id="CP075865">
    <property type="protein sequence ID" value="QYS95924.1"/>
    <property type="molecule type" value="Genomic_DNA"/>
</dbReference>
<feature type="region of interest" description="Disordered" evidence="2">
    <location>
        <begin position="173"/>
        <end position="202"/>
    </location>
</feature>
<protein>
    <submittedName>
        <fullName evidence="3">Uncharacterized protein</fullName>
    </submittedName>
</protein>
<organism evidence="3 4">
    <name type="scientific">Trichoderma simmonsii</name>
    <dbReference type="NCBI Taxonomy" id="1491479"/>
    <lineage>
        <taxon>Eukaryota</taxon>
        <taxon>Fungi</taxon>
        <taxon>Dikarya</taxon>
        <taxon>Ascomycota</taxon>
        <taxon>Pezizomycotina</taxon>
        <taxon>Sordariomycetes</taxon>
        <taxon>Hypocreomycetidae</taxon>
        <taxon>Hypocreales</taxon>
        <taxon>Hypocreaceae</taxon>
        <taxon>Trichoderma</taxon>
    </lineage>
</organism>